<evidence type="ECO:0000256" key="1">
    <source>
        <dbReference type="SAM" id="Phobius"/>
    </source>
</evidence>
<keyword evidence="3" id="KW-1185">Reference proteome</keyword>
<keyword evidence="1" id="KW-1133">Transmembrane helix</keyword>
<comment type="caution">
    <text evidence="2">The sequence shown here is derived from an EMBL/GenBank/DDBJ whole genome shotgun (WGS) entry which is preliminary data.</text>
</comment>
<dbReference type="EMBL" id="LGTE01000035">
    <property type="protein sequence ID" value="KNZ68341.1"/>
    <property type="molecule type" value="Genomic_DNA"/>
</dbReference>
<protein>
    <submittedName>
        <fullName evidence="2">Sporulation protein YqfD</fullName>
    </submittedName>
</protein>
<dbReference type="Pfam" id="PF06898">
    <property type="entry name" value="YqfD"/>
    <property type="match status" value="1"/>
</dbReference>
<organism evidence="2 3">
    <name type="scientific">Thermincola ferriacetica</name>
    <dbReference type="NCBI Taxonomy" id="281456"/>
    <lineage>
        <taxon>Bacteria</taxon>
        <taxon>Bacillati</taxon>
        <taxon>Bacillota</taxon>
        <taxon>Clostridia</taxon>
        <taxon>Eubacteriales</taxon>
        <taxon>Thermincolaceae</taxon>
        <taxon>Thermincola</taxon>
    </lineage>
</organism>
<evidence type="ECO:0000313" key="2">
    <source>
        <dbReference type="EMBL" id="KNZ68341.1"/>
    </source>
</evidence>
<dbReference type="AlphaFoldDB" id="A0A0L6VYN9"/>
<dbReference type="InterPro" id="IPR010690">
    <property type="entry name" value="YqfD"/>
</dbReference>
<keyword evidence="1" id="KW-0812">Transmembrane</keyword>
<proteinExistence type="predicted"/>
<gene>
    <name evidence="2" type="ORF">Tfer_3125</name>
</gene>
<name>A0A0L6VYN9_9FIRM</name>
<feature type="transmembrane region" description="Helical" evidence="1">
    <location>
        <begin position="91"/>
        <end position="113"/>
    </location>
</feature>
<evidence type="ECO:0000313" key="3">
    <source>
        <dbReference type="Proteomes" id="UP000037175"/>
    </source>
</evidence>
<reference evidence="3" key="1">
    <citation type="submission" date="2015-07" db="EMBL/GenBank/DDBJ databases">
        <title>Complete Genome of Thermincola ferriacetica strain Z-0001T.</title>
        <authorList>
            <person name="Lusk B."/>
            <person name="Badalamenti J.P."/>
            <person name="Parameswaran P."/>
            <person name="Bond D.R."/>
            <person name="Torres C.I."/>
        </authorList>
    </citation>
    <scope>NUCLEOTIDE SEQUENCE [LARGE SCALE GENOMIC DNA]</scope>
    <source>
        <strain evidence="3">Z-0001</strain>
    </source>
</reference>
<keyword evidence="1" id="KW-0472">Membrane</keyword>
<dbReference type="PIRSF" id="PIRSF029895">
    <property type="entry name" value="SpoIV"/>
    <property type="match status" value="1"/>
</dbReference>
<dbReference type="NCBIfam" id="TIGR02876">
    <property type="entry name" value="spore_yqfD"/>
    <property type="match status" value="1"/>
</dbReference>
<dbReference type="RefSeq" id="WP_052219061.1">
    <property type="nucleotide sequence ID" value="NZ_LGTE01000035.1"/>
</dbReference>
<accession>A0A0L6VYN9</accession>
<sequence>MFWVRFWSYLMGYLTLLVEGEAVEKLVNMAVSRGIYLWDIRWLGPQKILLKARVSSFRALRHIIKRTGGKMKIKNKKGLPFATAKVLRRKMMVVGALTCVAVLYILSSFVWFIDVAGNKKVSTDIILKTAEKAGLYTGTAKWKLDSSEVEKRIKTELSGISWVGINITGTKAIIRVAEKVTPPVEDDRPAHIVANKTGLIEEVLVLSGVAAAKEGEMVKKGDLLISGIIESEIEAPIKKENPEQLLEGEKQKVIRRRFVRARGIIKARVWYDGYGEAQLKTVKTVETGRYVRNIVVKLGPKSISIQGSARVPFKSYIKKEKVERLPAWRNLKIPVEVLTTYYYETKPVTEKIAFGEAKKLAIQKAKSQFKLPAQVKLLKEKTYIIKTKEPDLVRVKVMVETLENIGSVRPLTQNEMKYETLEKKQEVRHN</sequence>
<dbReference type="Proteomes" id="UP000037175">
    <property type="component" value="Unassembled WGS sequence"/>
</dbReference>